<sequence length="172" mass="18230">MNCVIDLFSDEPVPAETWLRCGIRRVKELPALASTQLLVCTCELMKVGGHAGLFGGRLVLAGTGRALGSLWSHLQGGQSPRSLRADPAKVDAAATAATEAAFAEPWVVVVDPRLGCFVPGDPVEVLDGKKGWRGVVSGKAGEGSYFVEDQSRKLHNVAAERLRVDELVAPAL</sequence>
<evidence type="ECO:0000313" key="2">
    <source>
        <dbReference type="Proteomes" id="UP000604046"/>
    </source>
</evidence>
<dbReference type="EMBL" id="CAJNDS010001669">
    <property type="protein sequence ID" value="CAE7272115.1"/>
    <property type="molecule type" value="Genomic_DNA"/>
</dbReference>
<gene>
    <name evidence="1" type="ORF">SNAT2548_LOCUS14440</name>
</gene>
<dbReference type="OrthoDB" id="436389at2759"/>
<comment type="caution">
    <text evidence="1">The sequence shown here is derived from an EMBL/GenBank/DDBJ whole genome shotgun (WGS) entry which is preliminary data.</text>
</comment>
<keyword evidence="2" id="KW-1185">Reference proteome</keyword>
<name>A0A812MS92_9DINO</name>
<evidence type="ECO:0000313" key="1">
    <source>
        <dbReference type="EMBL" id="CAE7272115.1"/>
    </source>
</evidence>
<organism evidence="1 2">
    <name type="scientific">Symbiodinium natans</name>
    <dbReference type="NCBI Taxonomy" id="878477"/>
    <lineage>
        <taxon>Eukaryota</taxon>
        <taxon>Sar</taxon>
        <taxon>Alveolata</taxon>
        <taxon>Dinophyceae</taxon>
        <taxon>Suessiales</taxon>
        <taxon>Symbiodiniaceae</taxon>
        <taxon>Symbiodinium</taxon>
    </lineage>
</organism>
<accession>A0A812MS92</accession>
<dbReference type="Proteomes" id="UP000604046">
    <property type="component" value="Unassembled WGS sequence"/>
</dbReference>
<proteinExistence type="predicted"/>
<dbReference type="AlphaFoldDB" id="A0A812MS92"/>
<protein>
    <submittedName>
        <fullName evidence="1">Uncharacterized protein</fullName>
    </submittedName>
</protein>
<reference evidence="1" key="1">
    <citation type="submission" date="2021-02" db="EMBL/GenBank/DDBJ databases">
        <authorList>
            <person name="Dougan E. K."/>
            <person name="Rhodes N."/>
            <person name="Thang M."/>
            <person name="Chan C."/>
        </authorList>
    </citation>
    <scope>NUCLEOTIDE SEQUENCE</scope>
</reference>